<evidence type="ECO:0000256" key="1">
    <source>
        <dbReference type="ARBA" id="ARBA00005593"/>
    </source>
</evidence>
<dbReference type="PANTHER" id="PTHR11787:SF8">
    <property type="entry name" value="RAB GDP DISSOCIATION INHIBITOR"/>
    <property type="match status" value="1"/>
</dbReference>
<dbReference type="Gene3D" id="1.10.405.10">
    <property type="entry name" value="Guanine Nucleotide Dissociation Inhibitor, domain 1"/>
    <property type="match status" value="1"/>
</dbReference>
<feature type="transmembrane region" description="Helical" evidence="3">
    <location>
        <begin position="300"/>
        <end position="319"/>
    </location>
</feature>
<dbReference type="FunFam" id="1.10.405.10:FF:000011">
    <property type="entry name" value="Rab GDP dissociation inhibitor"/>
    <property type="match status" value="1"/>
</dbReference>
<dbReference type="SUPFAM" id="SSF51905">
    <property type="entry name" value="FAD/NAD(P)-binding domain"/>
    <property type="match status" value="1"/>
</dbReference>
<dbReference type="Pfam" id="PF00996">
    <property type="entry name" value="GDI"/>
    <property type="match status" value="2"/>
</dbReference>
<evidence type="ECO:0000313" key="4">
    <source>
        <dbReference type="EMBL" id="VDN15463.1"/>
    </source>
</evidence>
<dbReference type="OrthoDB" id="9446342at2759"/>
<keyword evidence="2" id="KW-0343">GTPase activation</keyword>
<comment type="function">
    <text evidence="2">Regulates the GDP/GTP exchange reaction of most RAB proteins by inhibiting the dissociation of GDP from them, and the subsequent binding of GTP.</text>
</comment>
<dbReference type="InterPro" id="IPR036188">
    <property type="entry name" value="FAD/NAD-bd_sf"/>
</dbReference>
<sequence>MDEEYDIIVLGTGLKVLHMDRNNYYGGESTSVNPLEKLFERFNKPCPTDERYGRGRDWNVDLIPKFLMAEELMGIFEKRRFRKLLIYADQVEEDKKSTWNGIELDKCNIMKVYEHFGVDSNTQDFVGHAICLHQSEDYKTKCSALDCIKRMQLYSNSLMRYGKSPYLYPLYGLGELPQGFARLSAVYGGTYMLNKPFEGFVMENGKVVGVKSEGEVAKCKQVICDPSYAPDLVRKVGRVAAERFFVAMVATIVETDNPPRELAAGIRLLGPMRECFVKDTDLYAPIGPGTDNQVCVPFDFHLQLHLLSVVFLFFGCTFLRSKPRYFVFKDNHAFCNSLHSASGSPVPQFFFLCLQARTLTFGCFEPLSHLIRLETRRTWAHPYLARFFALLQSLPASAIILVLTL</sequence>
<dbReference type="GO" id="GO:0015031">
    <property type="term" value="P:protein transport"/>
    <property type="evidence" value="ECO:0007669"/>
    <property type="project" value="InterPro"/>
</dbReference>
<name>A0A3P7LWQ5_DIBLA</name>
<dbReference type="FunFam" id="3.50.50.60:FF:000232">
    <property type="entry name" value="Rab GDP dissociation inhibitor"/>
    <property type="match status" value="1"/>
</dbReference>
<dbReference type="InterPro" id="IPR018203">
    <property type="entry name" value="GDP_dissociation_inhibitor"/>
</dbReference>
<evidence type="ECO:0000256" key="3">
    <source>
        <dbReference type="SAM" id="Phobius"/>
    </source>
</evidence>
<dbReference type="SUPFAM" id="SSF54373">
    <property type="entry name" value="FAD-linked reductases, C-terminal domain"/>
    <property type="match status" value="1"/>
</dbReference>
<dbReference type="GO" id="GO:0007264">
    <property type="term" value="P:small GTPase-mediated signal transduction"/>
    <property type="evidence" value="ECO:0007669"/>
    <property type="project" value="InterPro"/>
</dbReference>
<dbReference type="EMBL" id="UYRU01062610">
    <property type="protein sequence ID" value="VDN15463.1"/>
    <property type="molecule type" value="Genomic_DNA"/>
</dbReference>
<keyword evidence="2" id="KW-0963">Cytoplasm</keyword>
<evidence type="ECO:0000256" key="2">
    <source>
        <dbReference type="RuleBase" id="RU363124"/>
    </source>
</evidence>
<protein>
    <recommendedName>
        <fullName evidence="2">Rab GDP dissociation inhibitor</fullName>
    </recommendedName>
</protein>
<dbReference type="InterPro" id="IPR000806">
    <property type="entry name" value="RabGDI"/>
</dbReference>
<keyword evidence="5" id="KW-1185">Reference proteome</keyword>
<dbReference type="GO" id="GO:0016192">
    <property type="term" value="P:vesicle-mediated transport"/>
    <property type="evidence" value="ECO:0007669"/>
    <property type="project" value="TreeGrafter"/>
</dbReference>
<dbReference type="Proteomes" id="UP000281553">
    <property type="component" value="Unassembled WGS sequence"/>
</dbReference>
<keyword evidence="3" id="KW-1133">Transmembrane helix</keyword>
<dbReference type="PRINTS" id="PR00892">
    <property type="entry name" value="RABGDI"/>
</dbReference>
<gene>
    <name evidence="4" type="ORF">DILT_LOCUS11294</name>
</gene>
<proteinExistence type="inferred from homology"/>
<dbReference type="GO" id="GO:0005737">
    <property type="term" value="C:cytoplasm"/>
    <property type="evidence" value="ECO:0007669"/>
    <property type="project" value="UniProtKB-SubCell"/>
</dbReference>
<dbReference type="Gene3D" id="3.50.50.60">
    <property type="entry name" value="FAD/NAD(P)-binding domain"/>
    <property type="match status" value="1"/>
</dbReference>
<accession>A0A3P7LWQ5</accession>
<keyword evidence="3" id="KW-0812">Transmembrane</keyword>
<dbReference type="PANTHER" id="PTHR11787">
    <property type="entry name" value="RAB GDP-DISSOCIATION INHIBITOR"/>
    <property type="match status" value="1"/>
</dbReference>
<keyword evidence="3" id="KW-0472">Membrane</keyword>
<reference evidence="4 5" key="1">
    <citation type="submission" date="2018-11" db="EMBL/GenBank/DDBJ databases">
        <authorList>
            <consortium name="Pathogen Informatics"/>
        </authorList>
    </citation>
    <scope>NUCLEOTIDE SEQUENCE [LARGE SCALE GENOMIC DNA]</scope>
</reference>
<feature type="transmembrane region" description="Helical" evidence="3">
    <location>
        <begin position="383"/>
        <end position="403"/>
    </location>
</feature>
<dbReference type="GO" id="GO:0005093">
    <property type="term" value="F:Rab GDP-dissociation inhibitor activity"/>
    <property type="evidence" value="ECO:0007669"/>
    <property type="project" value="InterPro"/>
</dbReference>
<dbReference type="AlphaFoldDB" id="A0A3P7LWQ5"/>
<evidence type="ECO:0000313" key="5">
    <source>
        <dbReference type="Proteomes" id="UP000281553"/>
    </source>
</evidence>
<dbReference type="PRINTS" id="PR00891">
    <property type="entry name" value="RABGDIREP"/>
</dbReference>
<dbReference type="Gene3D" id="3.30.519.10">
    <property type="entry name" value="Guanine Nucleotide Dissociation Inhibitor, domain 2"/>
    <property type="match status" value="2"/>
</dbReference>
<organism evidence="4 5">
    <name type="scientific">Dibothriocephalus latus</name>
    <name type="common">Fish tapeworm</name>
    <name type="synonym">Diphyllobothrium latum</name>
    <dbReference type="NCBI Taxonomy" id="60516"/>
    <lineage>
        <taxon>Eukaryota</taxon>
        <taxon>Metazoa</taxon>
        <taxon>Spiralia</taxon>
        <taxon>Lophotrochozoa</taxon>
        <taxon>Platyhelminthes</taxon>
        <taxon>Cestoda</taxon>
        <taxon>Eucestoda</taxon>
        <taxon>Diphyllobothriidea</taxon>
        <taxon>Diphyllobothriidae</taxon>
        <taxon>Dibothriocephalus</taxon>
    </lineage>
</organism>
<comment type="subcellular location">
    <subcellularLocation>
        <location evidence="2">Cytoplasm</location>
    </subcellularLocation>
</comment>
<comment type="similarity">
    <text evidence="1 2">Belongs to the Rab GDI family.</text>
</comment>
<dbReference type="GO" id="GO:0005096">
    <property type="term" value="F:GTPase activator activity"/>
    <property type="evidence" value="ECO:0007669"/>
    <property type="project" value="UniProtKB-KW"/>
</dbReference>